<reference evidence="3" key="1">
    <citation type="journal article" date="2020" name="bioRxiv">
        <title>A rank-normalized archaeal taxonomy based on genome phylogeny resolves widespread incomplete and uneven classifications.</title>
        <authorList>
            <person name="Rinke C."/>
            <person name="Chuvochina M."/>
            <person name="Mussig A.J."/>
            <person name="Chaumeil P.-A."/>
            <person name="Waite D.W."/>
            <person name="Whitman W.B."/>
            <person name="Parks D.H."/>
            <person name="Hugenholtz P."/>
        </authorList>
    </citation>
    <scope>NUCLEOTIDE SEQUENCE [LARGE SCALE GENOMIC DNA]</scope>
</reference>
<dbReference type="InterPro" id="IPR002938">
    <property type="entry name" value="FAD-bd"/>
</dbReference>
<evidence type="ECO:0000313" key="3">
    <source>
        <dbReference type="Proteomes" id="UP000577419"/>
    </source>
</evidence>
<dbReference type="PANTHER" id="PTHR42685:SF22">
    <property type="entry name" value="CONDITIONED MEDIUM FACTOR RECEPTOR 1"/>
    <property type="match status" value="1"/>
</dbReference>
<feature type="domain" description="FAD-binding" evidence="1">
    <location>
        <begin position="14"/>
        <end position="326"/>
    </location>
</feature>
<organism evidence="2 3">
    <name type="scientific">Candidatus Iainarchaeum sp</name>
    <dbReference type="NCBI Taxonomy" id="3101447"/>
    <lineage>
        <taxon>Archaea</taxon>
        <taxon>Candidatus Iainarchaeota</taxon>
        <taxon>Candidatus Iainarchaeia</taxon>
        <taxon>Candidatus Iainarchaeales</taxon>
        <taxon>Candidatus Iainarchaeaceae</taxon>
        <taxon>Candidatus Iainarchaeum</taxon>
    </lineage>
</organism>
<dbReference type="InterPro" id="IPR050407">
    <property type="entry name" value="Geranylgeranyl_reductase"/>
</dbReference>
<gene>
    <name evidence="2" type="ORF">HA237_01270</name>
</gene>
<evidence type="ECO:0000259" key="1">
    <source>
        <dbReference type="Pfam" id="PF01494"/>
    </source>
</evidence>
<proteinExistence type="predicted"/>
<protein>
    <recommendedName>
        <fullName evidence="1">FAD-binding domain-containing protein</fullName>
    </recommendedName>
</protein>
<dbReference type="SUPFAM" id="SSF51905">
    <property type="entry name" value="FAD/NAD(P)-binding domain"/>
    <property type="match status" value="1"/>
</dbReference>
<dbReference type="Pfam" id="PF01494">
    <property type="entry name" value="FAD_binding_3"/>
    <property type="match status" value="1"/>
</dbReference>
<dbReference type="GO" id="GO:0071949">
    <property type="term" value="F:FAD binding"/>
    <property type="evidence" value="ECO:0007669"/>
    <property type="project" value="InterPro"/>
</dbReference>
<dbReference type="PRINTS" id="PR00420">
    <property type="entry name" value="RNGMNOXGNASE"/>
</dbReference>
<dbReference type="EMBL" id="DUFG01000008">
    <property type="protein sequence ID" value="HIH07980.1"/>
    <property type="molecule type" value="Genomic_DNA"/>
</dbReference>
<dbReference type="AlphaFoldDB" id="A0A7J4IT27"/>
<accession>A0A7J4IT27</accession>
<comment type="caution">
    <text evidence="2">The sequence shown here is derived from an EMBL/GenBank/DDBJ whole genome shotgun (WGS) entry which is preliminary data.</text>
</comment>
<dbReference type="Gene3D" id="3.50.50.60">
    <property type="entry name" value="FAD/NAD(P)-binding domain"/>
    <property type="match status" value="1"/>
</dbReference>
<dbReference type="PROSITE" id="PS51257">
    <property type="entry name" value="PROKAR_LIPOPROTEIN"/>
    <property type="match status" value="1"/>
</dbReference>
<dbReference type="Proteomes" id="UP000577419">
    <property type="component" value="Unassembled WGS sequence"/>
</dbReference>
<sequence>MPKKNLESLDIGYDIVVIGAGAAGCFLAKNISSNYKVLVVDSRSLPRHKACSGIVVRQGKELLEPFRPPESIFLKPKEIHIVYSDWTHKLEREIQKGFWNTDREKLDKWLYELALKKENVDIIDNAKLIDFNYAEDKKHIVVVLESNGGVKNIISNYLVGCDGALSTVRQVLGVKPPKRYVAIQELIKAKGVNKAYFIFDEEITDWYAWVIPKGEVIDVGAALDPFKAREKFAQFKEKVKQKFKISGKGFFDSAMLTRPQSVKDLVLGEKRVLLAGEAAGLISPSSGEGISFALRSAKFAANAFNKNFKDALSEYKKEAKPLVERLNNKFLKSTIISNKQKRINLMRE</sequence>
<name>A0A7J4IT27_9ARCH</name>
<dbReference type="InterPro" id="IPR036188">
    <property type="entry name" value="FAD/NAD-bd_sf"/>
</dbReference>
<dbReference type="PANTHER" id="PTHR42685">
    <property type="entry name" value="GERANYLGERANYL DIPHOSPHATE REDUCTASE"/>
    <property type="match status" value="1"/>
</dbReference>
<evidence type="ECO:0000313" key="2">
    <source>
        <dbReference type="EMBL" id="HIH07980.1"/>
    </source>
</evidence>